<evidence type="ECO:0000313" key="11">
    <source>
        <dbReference type="EMBL" id="GJE55070.1"/>
    </source>
</evidence>
<dbReference type="PANTHER" id="PTHR22939">
    <property type="entry name" value="SERINE PROTEASE FAMILY S1C HTRA-RELATED"/>
    <property type="match status" value="1"/>
</dbReference>
<dbReference type="Pfam" id="PF13365">
    <property type="entry name" value="Trypsin_2"/>
    <property type="match status" value="1"/>
</dbReference>
<dbReference type="RefSeq" id="WP_238231473.1">
    <property type="nucleotide sequence ID" value="NZ_BPRA01000006.1"/>
</dbReference>
<keyword evidence="6" id="KW-0574">Periplasm</keyword>
<reference evidence="11" key="1">
    <citation type="journal article" date="2021" name="Front. Microbiol.">
        <title>Comprehensive Comparative Genomics and Phenotyping of Methylobacterium Species.</title>
        <authorList>
            <person name="Alessa O."/>
            <person name="Ogura Y."/>
            <person name="Fujitani Y."/>
            <person name="Takami H."/>
            <person name="Hayashi T."/>
            <person name="Sahin N."/>
            <person name="Tani A."/>
        </authorList>
    </citation>
    <scope>NUCLEOTIDE SEQUENCE</scope>
    <source>
        <strain evidence="11">DSM 23674</strain>
    </source>
</reference>
<dbReference type="Proteomes" id="UP001055101">
    <property type="component" value="Unassembled WGS sequence"/>
</dbReference>
<comment type="subcellular location">
    <subcellularLocation>
        <location evidence="1">Periplasm</location>
    </subcellularLocation>
</comment>
<dbReference type="Gene3D" id="2.30.42.10">
    <property type="match status" value="2"/>
</dbReference>
<dbReference type="SUPFAM" id="SSF50494">
    <property type="entry name" value="Trypsin-like serine proteases"/>
    <property type="match status" value="1"/>
</dbReference>
<keyword evidence="7" id="KW-0378">Hydrolase</keyword>
<gene>
    <name evidence="11" type="primary">degP_1</name>
    <name evidence="11" type="ORF">EKPJFOCH_1557</name>
</gene>
<keyword evidence="8" id="KW-0720">Serine protease</keyword>
<keyword evidence="4 9" id="KW-0732">Signal</keyword>
<comment type="similarity">
    <text evidence="2">Belongs to the peptidase S1C family.</text>
</comment>
<evidence type="ECO:0000256" key="4">
    <source>
        <dbReference type="ARBA" id="ARBA00022729"/>
    </source>
</evidence>
<dbReference type="NCBIfam" id="TIGR02037">
    <property type="entry name" value="degP_htrA_DO"/>
    <property type="match status" value="1"/>
</dbReference>
<evidence type="ECO:0000313" key="12">
    <source>
        <dbReference type="Proteomes" id="UP001055101"/>
    </source>
</evidence>
<dbReference type="InterPro" id="IPR041489">
    <property type="entry name" value="PDZ_6"/>
</dbReference>
<protein>
    <submittedName>
        <fullName evidence="11">Periplasmic serine endoprotease DegP</fullName>
    </submittedName>
</protein>
<evidence type="ECO:0000256" key="5">
    <source>
        <dbReference type="ARBA" id="ARBA00022737"/>
    </source>
</evidence>
<evidence type="ECO:0000256" key="7">
    <source>
        <dbReference type="ARBA" id="ARBA00022801"/>
    </source>
</evidence>
<dbReference type="Gene3D" id="2.40.10.120">
    <property type="match status" value="1"/>
</dbReference>
<dbReference type="PANTHER" id="PTHR22939:SF129">
    <property type="entry name" value="SERINE PROTEASE HTRA2, MITOCHONDRIAL"/>
    <property type="match status" value="1"/>
</dbReference>
<dbReference type="Pfam" id="PF17820">
    <property type="entry name" value="PDZ_6"/>
    <property type="match status" value="1"/>
</dbReference>
<evidence type="ECO:0000259" key="10">
    <source>
        <dbReference type="PROSITE" id="PS50106"/>
    </source>
</evidence>
<reference evidence="11" key="2">
    <citation type="submission" date="2021-08" db="EMBL/GenBank/DDBJ databases">
        <authorList>
            <person name="Tani A."/>
            <person name="Ola A."/>
            <person name="Ogura Y."/>
            <person name="Katsura K."/>
            <person name="Hayashi T."/>
        </authorList>
    </citation>
    <scope>NUCLEOTIDE SEQUENCE</scope>
    <source>
        <strain evidence="11">DSM 23674</strain>
    </source>
</reference>
<keyword evidence="12" id="KW-1185">Reference proteome</keyword>
<dbReference type="PRINTS" id="PR00834">
    <property type="entry name" value="PROTEASES2C"/>
</dbReference>
<dbReference type="Pfam" id="PF13180">
    <property type="entry name" value="PDZ_2"/>
    <property type="match status" value="1"/>
</dbReference>
<dbReference type="EMBL" id="BPRA01000006">
    <property type="protein sequence ID" value="GJE55070.1"/>
    <property type="molecule type" value="Genomic_DNA"/>
</dbReference>
<keyword evidence="3" id="KW-0645">Protease</keyword>
<dbReference type="PROSITE" id="PS50106">
    <property type="entry name" value="PDZ"/>
    <property type="match status" value="2"/>
</dbReference>
<evidence type="ECO:0000256" key="6">
    <source>
        <dbReference type="ARBA" id="ARBA00022764"/>
    </source>
</evidence>
<evidence type="ECO:0000256" key="2">
    <source>
        <dbReference type="ARBA" id="ARBA00010541"/>
    </source>
</evidence>
<keyword evidence="5" id="KW-0677">Repeat</keyword>
<evidence type="ECO:0000256" key="1">
    <source>
        <dbReference type="ARBA" id="ARBA00004418"/>
    </source>
</evidence>
<feature type="domain" description="PDZ" evidence="10">
    <location>
        <begin position="382"/>
        <end position="461"/>
    </location>
</feature>
<comment type="caution">
    <text evidence="11">The sequence shown here is derived from an EMBL/GenBank/DDBJ whole genome shotgun (WGS) entry which is preliminary data.</text>
</comment>
<dbReference type="SUPFAM" id="SSF50156">
    <property type="entry name" value="PDZ domain-like"/>
    <property type="match status" value="2"/>
</dbReference>
<evidence type="ECO:0000256" key="9">
    <source>
        <dbReference type="SAM" id="SignalP"/>
    </source>
</evidence>
<evidence type="ECO:0000256" key="8">
    <source>
        <dbReference type="ARBA" id="ARBA00022825"/>
    </source>
</evidence>
<dbReference type="InterPro" id="IPR036034">
    <property type="entry name" value="PDZ_sf"/>
</dbReference>
<accession>A0ABQ4TN07</accession>
<sequence>MPRSPLMPALAVALTAAACLAPPPVIAQMAATPEKVPPLSKGEIQLSFAPIVKRAAPSVVNVYATHVEKRNARSNAMAEFMRRFFGEDAPGRGPGGTPGERAQRSLGSGVIVDASGLVITNNHVIDNMNEVKVSLADRREFEATIVLRDPRTDLAVLKIKSPADVAPMPIGDSDHLEVGDFVMAIGNPFGVGQTVTQGIISALARTQVGSSDYQFFIQTDAAINPGNSGGALVDLKGHLVGVNTAIYSQSGGSHGIGFAIPASMIRAVVDTAKGGGSTVRRPWLGARLQTVTPDIAESVGLDRPTGVLVASMQPKSPAEDSGLKRGDVVLAIDGQQVDDPEAFGYRFALKGTTGKTTLSIQRGAKKQTVEVKLGSAPETRPRDMLKVKSRSPFVGATLVNTSPAVAEEIQVDLPADGVAVAEVEEGSIAGRSGFKKGDVIVAINGSIVSSTKDLERMTRDSLGVWEVSINRGGEVMTTVFRG</sequence>
<dbReference type="InterPro" id="IPR001940">
    <property type="entry name" value="Peptidase_S1C"/>
</dbReference>
<proteinExistence type="inferred from homology"/>
<evidence type="ECO:0000256" key="3">
    <source>
        <dbReference type="ARBA" id="ARBA00022670"/>
    </source>
</evidence>
<name>A0ABQ4TN07_9HYPH</name>
<feature type="domain" description="PDZ" evidence="10">
    <location>
        <begin position="268"/>
        <end position="364"/>
    </location>
</feature>
<dbReference type="InterPro" id="IPR009003">
    <property type="entry name" value="Peptidase_S1_PA"/>
</dbReference>
<feature type="signal peptide" evidence="9">
    <location>
        <begin position="1"/>
        <end position="27"/>
    </location>
</feature>
<organism evidence="11 12">
    <name type="scientific">Methylobacterium thuringiense</name>
    <dbReference type="NCBI Taxonomy" id="1003091"/>
    <lineage>
        <taxon>Bacteria</taxon>
        <taxon>Pseudomonadati</taxon>
        <taxon>Pseudomonadota</taxon>
        <taxon>Alphaproteobacteria</taxon>
        <taxon>Hyphomicrobiales</taxon>
        <taxon>Methylobacteriaceae</taxon>
        <taxon>Methylobacterium</taxon>
    </lineage>
</organism>
<dbReference type="SMART" id="SM00228">
    <property type="entry name" value="PDZ"/>
    <property type="match status" value="2"/>
</dbReference>
<feature type="chain" id="PRO_5047046070" evidence="9">
    <location>
        <begin position="28"/>
        <end position="482"/>
    </location>
</feature>
<dbReference type="InterPro" id="IPR011782">
    <property type="entry name" value="Pept_S1C_Do"/>
</dbReference>
<dbReference type="InterPro" id="IPR001478">
    <property type="entry name" value="PDZ"/>
</dbReference>
<dbReference type="PROSITE" id="PS51257">
    <property type="entry name" value="PROKAR_LIPOPROTEIN"/>
    <property type="match status" value="1"/>
</dbReference>